<feature type="region of interest" description="Disordered" evidence="8">
    <location>
        <begin position="645"/>
        <end position="716"/>
    </location>
</feature>
<feature type="compositionally biased region" description="Basic and acidic residues" evidence="8">
    <location>
        <begin position="695"/>
        <end position="706"/>
    </location>
</feature>
<dbReference type="PANTHER" id="PTHR13128">
    <property type="entry name" value="VACUOLAR PROTEIN-SORTING-ASSOCIATED PROTEIN 36"/>
    <property type="match status" value="1"/>
</dbReference>
<evidence type="ECO:0000256" key="5">
    <source>
        <dbReference type="ARBA" id="ARBA00022927"/>
    </source>
</evidence>
<comment type="subcellular location">
    <subcellularLocation>
        <location evidence="1">Endosome</location>
    </subcellularLocation>
</comment>
<evidence type="ECO:0000313" key="11">
    <source>
        <dbReference type="Proteomes" id="UP000192927"/>
    </source>
</evidence>
<evidence type="ECO:0000256" key="2">
    <source>
        <dbReference type="ARBA" id="ARBA00009697"/>
    </source>
</evidence>
<feature type="region of interest" description="Disordered" evidence="8">
    <location>
        <begin position="1109"/>
        <end position="1135"/>
    </location>
</feature>
<dbReference type="SUPFAM" id="SSF46785">
    <property type="entry name" value="Winged helix' DNA-binding domain"/>
    <property type="match status" value="1"/>
</dbReference>
<dbReference type="InterPro" id="IPR036388">
    <property type="entry name" value="WH-like_DNA-bd_sf"/>
</dbReference>
<evidence type="ECO:0000256" key="8">
    <source>
        <dbReference type="SAM" id="MobiDB-lite"/>
    </source>
</evidence>
<feature type="compositionally biased region" description="Polar residues" evidence="8">
    <location>
        <begin position="666"/>
        <end position="693"/>
    </location>
</feature>
<dbReference type="InterPro" id="IPR037855">
    <property type="entry name" value="Vps36"/>
</dbReference>
<feature type="compositionally biased region" description="Polar residues" evidence="8">
    <location>
        <begin position="832"/>
        <end position="854"/>
    </location>
</feature>
<dbReference type="InterPro" id="IPR036390">
    <property type="entry name" value="WH_DNA-bd_sf"/>
</dbReference>
<dbReference type="Pfam" id="PF04157">
    <property type="entry name" value="EAP30"/>
    <property type="match status" value="1"/>
</dbReference>
<feature type="region of interest" description="Disordered" evidence="8">
    <location>
        <begin position="1366"/>
        <end position="1393"/>
    </location>
</feature>
<feature type="compositionally biased region" description="Polar residues" evidence="8">
    <location>
        <begin position="1256"/>
        <end position="1276"/>
    </location>
</feature>
<protein>
    <recommendedName>
        <fullName evidence="7">ESCRT-II complex subunit VPS36</fullName>
    </recommendedName>
</protein>
<dbReference type="InterPro" id="IPR021648">
    <property type="entry name" value="GLUE_dom"/>
</dbReference>
<evidence type="ECO:0000256" key="6">
    <source>
        <dbReference type="ARBA" id="ARBA00023054"/>
    </source>
</evidence>
<comment type="similarity">
    <text evidence="2">Belongs to the VPS36 family.</text>
</comment>
<dbReference type="FunFam" id="1.10.10.10:FF:000165">
    <property type="entry name" value="Vacuolar protein sorting protein (Vps36)"/>
    <property type="match status" value="1"/>
</dbReference>
<evidence type="ECO:0000256" key="4">
    <source>
        <dbReference type="ARBA" id="ARBA00022753"/>
    </source>
</evidence>
<accession>A0A1W5DCI9</accession>
<dbReference type="Proteomes" id="UP000192927">
    <property type="component" value="Unassembled WGS sequence"/>
</dbReference>
<evidence type="ECO:0000256" key="1">
    <source>
        <dbReference type="ARBA" id="ARBA00004177"/>
    </source>
</evidence>
<dbReference type="Gene3D" id="1.10.10.10">
    <property type="entry name" value="Winged helix-like DNA-binding domain superfamily/Winged helix DNA-binding domain"/>
    <property type="match status" value="2"/>
</dbReference>
<dbReference type="GO" id="GO:0000814">
    <property type="term" value="C:ESCRT II complex"/>
    <property type="evidence" value="ECO:0007669"/>
    <property type="project" value="InterPro"/>
</dbReference>
<dbReference type="PANTHER" id="PTHR13128:SF12">
    <property type="entry name" value="VACUOLAR PROTEIN-SORTING-ASSOCIATED PROTEIN 36"/>
    <property type="match status" value="1"/>
</dbReference>
<feature type="domain" description="GLUE N-terminal" evidence="9">
    <location>
        <begin position="6"/>
        <end position="183"/>
    </location>
</feature>
<evidence type="ECO:0000259" key="9">
    <source>
        <dbReference type="PROSITE" id="PS51495"/>
    </source>
</evidence>
<feature type="region of interest" description="Disordered" evidence="8">
    <location>
        <begin position="768"/>
        <end position="884"/>
    </location>
</feature>
<dbReference type="GO" id="GO:0043328">
    <property type="term" value="P:protein transport to vacuole involved in ubiquitin-dependent protein catabolic process via the multivesicular body sorting pathway"/>
    <property type="evidence" value="ECO:0007669"/>
    <property type="project" value="TreeGrafter"/>
</dbReference>
<feature type="compositionally biased region" description="Low complexity" evidence="8">
    <location>
        <begin position="506"/>
        <end position="522"/>
    </location>
</feature>
<keyword evidence="6" id="KW-0175">Coiled coil</keyword>
<feature type="region of interest" description="Disordered" evidence="8">
    <location>
        <begin position="506"/>
        <end position="531"/>
    </location>
</feature>
<dbReference type="GO" id="GO:0043130">
    <property type="term" value="F:ubiquitin binding"/>
    <property type="evidence" value="ECO:0007669"/>
    <property type="project" value="InterPro"/>
</dbReference>
<proteinExistence type="inferred from homology"/>
<dbReference type="Gene3D" id="2.30.29.30">
    <property type="entry name" value="Pleckstrin-homology domain (PH domain)/Phosphotyrosine-binding domain (PTB)"/>
    <property type="match status" value="1"/>
</dbReference>
<keyword evidence="5" id="KW-0653">Protein transport</keyword>
<feature type="compositionally biased region" description="Low complexity" evidence="8">
    <location>
        <begin position="1236"/>
        <end position="1245"/>
    </location>
</feature>
<feature type="compositionally biased region" description="Low complexity" evidence="8">
    <location>
        <begin position="1506"/>
        <end position="1518"/>
    </location>
</feature>
<feature type="compositionally biased region" description="Basic and acidic residues" evidence="8">
    <location>
        <begin position="909"/>
        <end position="925"/>
    </location>
</feature>
<feature type="compositionally biased region" description="Basic and acidic residues" evidence="8">
    <location>
        <begin position="768"/>
        <end position="779"/>
    </location>
</feature>
<feature type="compositionally biased region" description="Basic and acidic residues" evidence="8">
    <location>
        <begin position="855"/>
        <end position="869"/>
    </location>
</feature>
<reference evidence="11" key="1">
    <citation type="submission" date="2017-03" db="EMBL/GenBank/DDBJ databases">
        <authorList>
            <person name="Sharma R."/>
            <person name="Thines M."/>
        </authorList>
    </citation>
    <scope>NUCLEOTIDE SEQUENCE [LARGE SCALE GENOMIC DNA]</scope>
</reference>
<evidence type="ECO:0000313" key="10">
    <source>
        <dbReference type="EMBL" id="SLM40761.1"/>
    </source>
</evidence>
<sequence length="1631" mass="180500">MFLQPLDLTTALRPILYPDETLLFVQDAVGLYEGKFQIPNHQHGHAYLTSHRVCYVDNAEPRKYSVAIELRQVERYEFYAGFLKSSPKITLYPKPAKQTSTQNWGHPTIGKSLQIEIPGAVLHEGGITRSESPGPSLDGGSRALHDLSECIKVSFRAGGEKIFHERLKGAMVQRKWLLRNAPPVPMPNQKSDQTLNSSTLDGLHARAPLERGKTVGIAGLERRGQELRKNNEVVIGNAFEDLEALMASAKEIVALAESFASKSSEGSSEANTILSESATALGMVTTKDMLGSNAGSDTLYLSELSRNLAEYLTDDAKGVLRREGGIMSLVDLWAVFNRARGDVELISPLDFEKAARLWEKLGLPVRLRQFKSGLLVVQRNDWTDDKTIAQLLAWLQEMHLKAPPFEAAWDWTMFGRGITPQEAAERFGWSIGVASEELEMAEEKGALCREEGVEGVRFWENWLSYSIPKSRLLDLCAVSSSSQANPGWRHALGSLGYRRHACFTAPRRSSSPSSLGHPSSEPCSSRVKRDRGQNYHKNCKTRYEVTKDKSIRPPYKSTIWNWRLSSSWGKPGGRWVKSDPTTEDENKANEQYSEWRQAYLVWRANLFKTQLEKDPYGMLFGKAAERSINPWTSLDWLTRSKVEKEGASSEATFTKSPPQDGDDAKTTTNPVGSNKTTGQSYTKDQQVGDTARTQKAMDRHVLDSTEPRPSVNTTNNPVMVEDYEIDPITLRKVHKIHGEPRPSGAETSFDAAVNIPVKTFEGGMRKSFLLDRQKDKSSTAEEIPIKPSNEIRPSTSPNVDSKRSPAHTSGSTWLAQEGFGERPAVITDKPAPQTSDSLKTETSGPAKASTTRLENSLDRYLRKADDGAKPHNRGKASGKPLEYRAEENKAEDIDLLRASDVRASYRHVAKPEKETDPEKEERRRKIEAKYQEHRQNLETRYTEELAAVEARETSAIAERPDAESGQRNTPQDLGASFLNEISIQEPSVVGADPGPSLSLVQSPNKSYPHEIDARVQKEENSYIRKLEAASAQTPPGKNDFMGSMKAQLLESGIKYTKEMKRGIDYAHDALLRIENNLSSSIARDKKQEAAEQALVEEVKSQKLAMEAIEDRKTPDTSKTASSAQRLHRGEGDMSANVHEFGERRRWYKNQAPHAVRDQAQKLRDGELVREIRGIYEDSYGTIDTRHRQAPDSSTGEKPQVAIAQVRKQSKEESVPDYSSLNFARNPQEGASKPTSANHAVAAAGKKAQEEMEVPSNLPSSSADKSRRGLSTTQTGYKSKEEVVKSASSQSWQDSDRKGVKLTKRQLRESKRQLRQSKRQLRESNRQSSLPSLFKLWNAKLGAIKRETEKAVKLWSIFSHSRVRREQRKETVLTSTGPSPASSAAPATLHRPSSPTPPTFYKILAHEPLTGKVSIASTTSAASPTEAPLSVSEVLSRLSSPARFLPHFSPLRHAGYEIVSGSGDVLVFKKVRDARSSAVHGEEAAVEDSVPPGVAAGSTQVDPVRASTPASSSSLPPISYDFGKITPPRAIPIPSLHAKPTPRPLPSKEPPSNSAPTVRRQEAVFSGSPRWRPKNKHNDGRSNGKGFQGKVRRAAKRVFWVGVWTAGCCYAVGVVAEYFRTGGVGGLGPQGF</sequence>
<dbReference type="InterPro" id="IPR040608">
    <property type="entry name" value="Snf8/Vps36"/>
</dbReference>
<evidence type="ECO:0000256" key="7">
    <source>
        <dbReference type="ARBA" id="ARBA00030114"/>
    </source>
</evidence>
<dbReference type="Gene3D" id="6.10.140.260">
    <property type="match status" value="1"/>
</dbReference>
<name>A0A1W5DCI9_9LECA</name>
<dbReference type="FunFam" id="1.10.10.10:FF:000527">
    <property type="entry name" value="Vacuolar protein sorting protein (Vps36), putative"/>
    <property type="match status" value="1"/>
</dbReference>
<organism evidence="10 11">
    <name type="scientific">Lasallia pustulata</name>
    <dbReference type="NCBI Taxonomy" id="136370"/>
    <lineage>
        <taxon>Eukaryota</taxon>
        <taxon>Fungi</taxon>
        <taxon>Dikarya</taxon>
        <taxon>Ascomycota</taxon>
        <taxon>Pezizomycotina</taxon>
        <taxon>Lecanoromycetes</taxon>
        <taxon>OSLEUM clade</taxon>
        <taxon>Umbilicariomycetidae</taxon>
        <taxon>Umbilicariales</taxon>
        <taxon>Umbilicariaceae</taxon>
        <taxon>Lasallia</taxon>
    </lineage>
</organism>
<dbReference type="SUPFAM" id="SSF50729">
    <property type="entry name" value="PH domain-like"/>
    <property type="match status" value="1"/>
</dbReference>
<evidence type="ECO:0000256" key="3">
    <source>
        <dbReference type="ARBA" id="ARBA00022448"/>
    </source>
</evidence>
<keyword evidence="4" id="KW-0967">Endosome</keyword>
<feature type="compositionally biased region" description="Low complexity" evidence="8">
    <location>
        <begin position="1373"/>
        <end position="1387"/>
    </location>
</feature>
<dbReference type="InterPro" id="IPR011993">
    <property type="entry name" value="PH-like_dom_sf"/>
</dbReference>
<dbReference type="Pfam" id="PF11605">
    <property type="entry name" value="Vps36_ESCRT-II"/>
    <property type="match status" value="1"/>
</dbReference>
<feature type="region of interest" description="Disordered" evidence="8">
    <location>
        <begin position="1476"/>
        <end position="1518"/>
    </location>
</feature>
<dbReference type="EMBL" id="FWEW01003741">
    <property type="protein sequence ID" value="SLM40761.1"/>
    <property type="molecule type" value="Genomic_DNA"/>
</dbReference>
<feature type="region of interest" description="Disordered" evidence="8">
    <location>
        <begin position="904"/>
        <end position="925"/>
    </location>
</feature>
<dbReference type="GO" id="GO:0031902">
    <property type="term" value="C:late endosome membrane"/>
    <property type="evidence" value="ECO:0007669"/>
    <property type="project" value="TreeGrafter"/>
</dbReference>
<feature type="region of interest" description="Disordered" evidence="8">
    <location>
        <begin position="1530"/>
        <end position="1587"/>
    </location>
</feature>
<feature type="region of interest" description="Disordered" evidence="8">
    <location>
        <begin position="1181"/>
        <end position="1327"/>
    </location>
</feature>
<dbReference type="PROSITE" id="PS51495">
    <property type="entry name" value="GLUE"/>
    <property type="match status" value="1"/>
</dbReference>
<keyword evidence="11" id="KW-1185">Reference proteome</keyword>
<keyword evidence="3" id="KW-0813">Transport</keyword>
<dbReference type="GO" id="GO:0032266">
    <property type="term" value="F:phosphatidylinositol-3-phosphate binding"/>
    <property type="evidence" value="ECO:0007669"/>
    <property type="project" value="InterPro"/>
</dbReference>